<dbReference type="OrthoDB" id="9802352at2"/>
<evidence type="ECO:0000313" key="5">
    <source>
        <dbReference type="EMBL" id="SCY14447.1"/>
    </source>
</evidence>
<comment type="similarity">
    <text evidence="1">Belongs to the AAA ATPase family.</text>
</comment>
<proteinExistence type="inferred from homology"/>
<evidence type="ECO:0000256" key="3">
    <source>
        <dbReference type="ARBA" id="ARBA00022840"/>
    </source>
</evidence>
<keyword evidence="3" id="KW-0067">ATP-binding</keyword>
<gene>
    <name evidence="5" type="ORF">SAMN05216233_104208</name>
</gene>
<dbReference type="InterPro" id="IPR050221">
    <property type="entry name" value="26S_Proteasome_ATPase"/>
</dbReference>
<dbReference type="SMART" id="SM00382">
    <property type="entry name" value="AAA"/>
    <property type="match status" value="1"/>
</dbReference>
<dbReference type="GO" id="GO:0005524">
    <property type="term" value="F:ATP binding"/>
    <property type="evidence" value="ECO:0007669"/>
    <property type="project" value="UniProtKB-KW"/>
</dbReference>
<reference evidence="5 6" key="1">
    <citation type="submission" date="2016-10" db="EMBL/GenBank/DDBJ databases">
        <authorList>
            <person name="de Groot N.N."/>
        </authorList>
    </citation>
    <scope>NUCLEOTIDE SEQUENCE [LARGE SCALE GENOMIC DNA]</scope>
    <source>
        <strain evidence="5 6">AA1</strain>
    </source>
</reference>
<protein>
    <submittedName>
        <fullName evidence="5">ATPase family associated with various cellular activities (AAA)</fullName>
    </submittedName>
</protein>
<dbReference type="CDD" id="cd19481">
    <property type="entry name" value="RecA-like_protease"/>
    <property type="match status" value="1"/>
</dbReference>
<evidence type="ECO:0000259" key="4">
    <source>
        <dbReference type="SMART" id="SM00382"/>
    </source>
</evidence>
<evidence type="ECO:0000256" key="2">
    <source>
        <dbReference type="ARBA" id="ARBA00022741"/>
    </source>
</evidence>
<feature type="domain" description="AAA+ ATPase" evidence="4">
    <location>
        <begin position="248"/>
        <end position="380"/>
    </location>
</feature>
<keyword evidence="6" id="KW-1185">Reference proteome</keyword>
<dbReference type="InterPro" id="IPR003593">
    <property type="entry name" value="AAA+_ATPase"/>
</dbReference>
<dbReference type="GO" id="GO:0016887">
    <property type="term" value="F:ATP hydrolysis activity"/>
    <property type="evidence" value="ECO:0007669"/>
    <property type="project" value="InterPro"/>
</dbReference>
<name>A0A1G5DIQ7_9BACT</name>
<organism evidence="5 6">
    <name type="scientific">Desulfoluna spongiiphila</name>
    <dbReference type="NCBI Taxonomy" id="419481"/>
    <lineage>
        <taxon>Bacteria</taxon>
        <taxon>Pseudomonadati</taxon>
        <taxon>Thermodesulfobacteriota</taxon>
        <taxon>Desulfobacteria</taxon>
        <taxon>Desulfobacterales</taxon>
        <taxon>Desulfolunaceae</taxon>
        <taxon>Desulfoluna</taxon>
    </lineage>
</organism>
<accession>A0A1G5DIQ7</accession>
<dbReference type="Gene3D" id="3.40.50.300">
    <property type="entry name" value="P-loop containing nucleotide triphosphate hydrolases"/>
    <property type="match status" value="1"/>
</dbReference>
<dbReference type="RefSeq" id="WP_092210004.1">
    <property type="nucleotide sequence ID" value="NZ_FMUX01000004.1"/>
</dbReference>
<dbReference type="PANTHER" id="PTHR23073">
    <property type="entry name" value="26S PROTEASOME REGULATORY SUBUNIT"/>
    <property type="match status" value="1"/>
</dbReference>
<dbReference type="Proteomes" id="UP000198870">
    <property type="component" value="Unassembled WGS sequence"/>
</dbReference>
<dbReference type="SUPFAM" id="SSF52540">
    <property type="entry name" value="P-loop containing nucleoside triphosphate hydrolases"/>
    <property type="match status" value="1"/>
</dbReference>
<evidence type="ECO:0000256" key="1">
    <source>
        <dbReference type="ARBA" id="ARBA00006914"/>
    </source>
</evidence>
<sequence>MIPLPTEPQSSSPGPNTSALEQELAWFERVLETRIALYFGHECEARGIADHAPPDLSGDPSPFAEVVCGLELDARERLVLVLALAPHIRPQVLDTFFIQNKNIDRGFTEFGGVTGNRHGGFLPTGETAAFLVAGDDLGARLALLPLFGEDHPFARSGVLSLEGREAGEPVWSRSLRLSEAFLHRVTSGGVHRPEYGAGFPARRLTTPLTWEDLVLSSEVMEEIDHIVGWGRFGEEIMGPWGLSRVLKPGYRALFHGPPGTGKTLTASLIGEACGVDVYRIDLSMMISKYIGETEKNLAGVFDQAEHRNWILFFDEADALFGKRTQASSSNDRHANQETAYLLQRIEDFPGVVILATNMKANLDEAFFRRFQSAIYFPVPDAEQRRMIWARALHGVSRLAGDVDVASMAEAHALTGGSIVNVIRFGVIQALLEGRQHVFMRDFEKGIRKELLKEGKTG</sequence>
<dbReference type="Gene3D" id="1.10.8.60">
    <property type="match status" value="1"/>
</dbReference>
<dbReference type="AlphaFoldDB" id="A0A1G5DIQ7"/>
<dbReference type="Pfam" id="PF00004">
    <property type="entry name" value="AAA"/>
    <property type="match status" value="1"/>
</dbReference>
<dbReference type="STRING" id="419481.SAMN05216233_104208"/>
<dbReference type="EMBL" id="FMUX01000004">
    <property type="protein sequence ID" value="SCY14447.1"/>
    <property type="molecule type" value="Genomic_DNA"/>
</dbReference>
<dbReference type="InterPro" id="IPR027417">
    <property type="entry name" value="P-loop_NTPase"/>
</dbReference>
<evidence type="ECO:0000313" key="6">
    <source>
        <dbReference type="Proteomes" id="UP000198870"/>
    </source>
</evidence>
<dbReference type="InterPro" id="IPR003959">
    <property type="entry name" value="ATPase_AAA_core"/>
</dbReference>
<keyword evidence="2" id="KW-0547">Nucleotide-binding</keyword>